<dbReference type="Gene3D" id="3.50.50.60">
    <property type="entry name" value="FAD/NAD(P)-binding domain"/>
    <property type="match status" value="1"/>
</dbReference>
<gene>
    <name evidence="1" type="ORF">E3W66_01045</name>
</gene>
<sequence>MSNAQSVDIIVQGAGPAGTIAAIKLQQLGFTVAVVTQPSRYPTVIEGISQRSYQALENIGLQQLCAAISPAVPRYIDWGERSGQANGERLIHREVFNAALLAELRQRDIAVQTAAKVTRQWSPASEQWRVAAGEHSFTAPLLIEACGRQARVAAEQSRAAATVSLHQHWQRPAAAERPPYTAVAAVAQGWLWYVHAGDGQIYTQLSCGGDSAQTLSHSAAAIAELAANLDPQLFALDDASARGELLSRGATPRLNRAAASRHLIAVGDAALAADPLSGNGIYQSISSALIAPAVVNTLLTAPDRAELAIDFYQKRINHLYQRFGRLGREFYADEQRFQQQPFWRQRLSWPDAQPSHVQPDQILGSALRAVVEDDLISRGEVVITANHPLGIWRIGGELACERLRRHGTPLPSLD</sequence>
<evidence type="ECO:0000313" key="2">
    <source>
        <dbReference type="Proteomes" id="UP000298133"/>
    </source>
</evidence>
<dbReference type="SUPFAM" id="SSF51905">
    <property type="entry name" value="FAD/NAD(P)-binding domain"/>
    <property type="match status" value="1"/>
</dbReference>
<dbReference type="AlphaFoldDB" id="A0A4Y8UJF9"/>
<protein>
    <submittedName>
        <fullName evidence="1">FAD-dependent oxidoreductase</fullName>
    </submittedName>
</protein>
<dbReference type="GO" id="GO:0004497">
    <property type="term" value="F:monooxygenase activity"/>
    <property type="evidence" value="ECO:0007669"/>
    <property type="project" value="InterPro"/>
</dbReference>
<dbReference type="Proteomes" id="UP000298133">
    <property type="component" value="Unassembled WGS sequence"/>
</dbReference>
<dbReference type="Pfam" id="PF04820">
    <property type="entry name" value="Trp_halogenase"/>
    <property type="match status" value="1"/>
</dbReference>
<evidence type="ECO:0000313" key="1">
    <source>
        <dbReference type="EMBL" id="TFH68578.1"/>
    </source>
</evidence>
<dbReference type="InterPro" id="IPR036188">
    <property type="entry name" value="FAD/NAD-bd_sf"/>
</dbReference>
<accession>A0A4Y8UJF9</accession>
<reference evidence="1 2" key="1">
    <citation type="submission" date="2019-03" db="EMBL/GenBank/DDBJ databases">
        <title>Draft genome of Gammaproteobacteria bacterium LSUCC0057, a member of the SAR92 clade.</title>
        <authorList>
            <person name="Lanclos V.C."/>
            <person name="Doiron C."/>
            <person name="Henson M.W."/>
            <person name="Thrash J.C."/>
        </authorList>
    </citation>
    <scope>NUCLEOTIDE SEQUENCE [LARGE SCALE GENOMIC DNA]</scope>
    <source>
        <strain evidence="1 2">LSUCC0057</strain>
    </source>
</reference>
<dbReference type="InterPro" id="IPR050407">
    <property type="entry name" value="Geranylgeranyl_reductase"/>
</dbReference>
<keyword evidence="2" id="KW-1185">Reference proteome</keyword>
<name>A0A4Y8UJF9_9GAMM</name>
<dbReference type="PANTHER" id="PTHR42685:SF22">
    <property type="entry name" value="CONDITIONED MEDIUM FACTOR RECEPTOR 1"/>
    <property type="match status" value="1"/>
</dbReference>
<dbReference type="InterPro" id="IPR006905">
    <property type="entry name" value="Flavin_halogenase"/>
</dbReference>
<proteinExistence type="predicted"/>
<comment type="caution">
    <text evidence="1">The sequence shown here is derived from an EMBL/GenBank/DDBJ whole genome shotgun (WGS) entry which is preliminary data.</text>
</comment>
<dbReference type="PANTHER" id="PTHR42685">
    <property type="entry name" value="GERANYLGERANYL DIPHOSPHATE REDUCTASE"/>
    <property type="match status" value="1"/>
</dbReference>
<dbReference type="PRINTS" id="PR00411">
    <property type="entry name" value="PNDRDTASEI"/>
</dbReference>
<dbReference type="EMBL" id="SPIA01000001">
    <property type="protein sequence ID" value="TFH68578.1"/>
    <property type="molecule type" value="Genomic_DNA"/>
</dbReference>
<organism evidence="1 2">
    <name type="scientific">Gammaproteobacteria bacterium LSUCC0057</name>
    <dbReference type="NCBI Taxonomy" id="2559237"/>
    <lineage>
        <taxon>Bacteria</taxon>
        <taxon>Pseudomonadati</taxon>
        <taxon>Pseudomonadota</taxon>
        <taxon>Gammaproteobacteria</taxon>
        <taxon>Cellvibrionales</taxon>
        <taxon>Porticoccaceae</taxon>
        <taxon>SAR92 clade</taxon>
    </lineage>
</organism>
<dbReference type="OrthoDB" id="6310849at2"/>
<dbReference type="Gene3D" id="3.30.9.100">
    <property type="match status" value="1"/>
</dbReference>